<feature type="region of interest" description="Disordered" evidence="1">
    <location>
        <begin position="1"/>
        <end position="88"/>
    </location>
</feature>
<keyword evidence="2" id="KW-0812">Transmembrane</keyword>
<accession>A0A5Q0LF22</accession>
<feature type="compositionally biased region" description="Basic and acidic residues" evidence="1">
    <location>
        <begin position="1"/>
        <end position="25"/>
    </location>
</feature>
<organism evidence="3 4">
    <name type="scientific">Streptomyces fagopyri</name>
    <dbReference type="NCBI Taxonomy" id="2662397"/>
    <lineage>
        <taxon>Bacteria</taxon>
        <taxon>Bacillati</taxon>
        <taxon>Actinomycetota</taxon>
        <taxon>Actinomycetes</taxon>
        <taxon>Kitasatosporales</taxon>
        <taxon>Streptomycetaceae</taxon>
        <taxon>Streptomyces</taxon>
    </lineage>
</organism>
<gene>
    <name evidence="3" type="ORF">GFH48_21955</name>
</gene>
<reference evidence="3 4" key="1">
    <citation type="submission" date="2019-10" db="EMBL/GenBank/DDBJ databases">
        <title>A novel species.</title>
        <authorList>
            <person name="Gao J."/>
        </authorList>
    </citation>
    <scope>NUCLEOTIDE SEQUENCE [LARGE SCALE GENOMIC DNA]</scope>
    <source>
        <strain evidence="3 4">QMT-28</strain>
    </source>
</reference>
<proteinExistence type="predicted"/>
<dbReference type="Proteomes" id="UP000326179">
    <property type="component" value="Chromosome"/>
</dbReference>
<evidence type="ECO:0000313" key="3">
    <source>
        <dbReference type="EMBL" id="QFZ75568.1"/>
    </source>
</evidence>
<keyword evidence="4" id="KW-1185">Reference proteome</keyword>
<dbReference type="Pfam" id="PF11209">
    <property type="entry name" value="LmeA"/>
    <property type="match status" value="1"/>
</dbReference>
<dbReference type="AlphaFoldDB" id="A0A5Q0LF22"/>
<keyword evidence="2" id="KW-1133">Transmembrane helix</keyword>
<dbReference type="KEGG" id="sfy:GFH48_21955"/>
<feature type="transmembrane region" description="Helical" evidence="2">
    <location>
        <begin position="93"/>
        <end position="116"/>
    </location>
</feature>
<protein>
    <submittedName>
        <fullName evidence="3">DUF2993 domain-containing protein</fullName>
    </submittedName>
</protein>
<dbReference type="EMBL" id="CP045643">
    <property type="protein sequence ID" value="QFZ75568.1"/>
    <property type="molecule type" value="Genomic_DNA"/>
</dbReference>
<sequence>MTAHPFPDDHRPNPDDHRPHPDDHLYGLPDAPPGRGPNPYDELGALAGAGPLEDFLHEDGPQDGPDGPPYEEPDEAWAPPDHRRGSRRRRRRLAGLPFATKAAVLAVTLAAFLTLADRWALLYAEHKASRTLEDQLHLTAAPEVEIGGFPFLTQLADDRLDSVRVTVPDVAADRVSLAKVSATATRVRLDGDGPTAVRGVNIPELRGEVLLSFDDLSRELGSSQVTFTGHGRDRVRARGTLPVAGHDLGLRADARIQRDGTRGISTHIDGMRLDIGDLATYRPGSRASEGLHLTPRSAARLAGRTARARALLSVPSVVRGLGVPDTVVREALRDDTELASLTGSRTFVRQAMRLNLLDLATAHPELLERLGLDPALLDGLSRLTRPVLVDRLSLGFRLPHPADGQIRLRDVRVERDGIRVDVIGTGLSVGR</sequence>
<evidence type="ECO:0000256" key="2">
    <source>
        <dbReference type="SAM" id="Phobius"/>
    </source>
</evidence>
<name>A0A5Q0LF22_9ACTN</name>
<evidence type="ECO:0000313" key="4">
    <source>
        <dbReference type="Proteomes" id="UP000326179"/>
    </source>
</evidence>
<evidence type="ECO:0000256" key="1">
    <source>
        <dbReference type="SAM" id="MobiDB-lite"/>
    </source>
</evidence>
<keyword evidence="2" id="KW-0472">Membrane</keyword>
<dbReference type="RefSeq" id="WP_153289829.1">
    <property type="nucleotide sequence ID" value="NZ_CP045643.1"/>
</dbReference>
<dbReference type="InterPro" id="IPR021373">
    <property type="entry name" value="DUF2993"/>
</dbReference>